<name>A0A316DVG0_9BACT</name>
<comment type="caution">
    <text evidence="1">The sequence shown here is derived from an EMBL/GenBank/DDBJ whole genome shotgun (WGS) entry which is preliminary data.</text>
</comment>
<evidence type="ECO:0000313" key="1">
    <source>
        <dbReference type="EMBL" id="PWK21438.1"/>
    </source>
</evidence>
<accession>A0A316DVG0</accession>
<dbReference type="AlphaFoldDB" id="A0A316DVG0"/>
<keyword evidence="2" id="KW-1185">Reference proteome</keyword>
<proteinExistence type="predicted"/>
<sequence length="139" mass="15220">MATPLSLYIPIKQDAASQASAQHLYNDFMNIVTPILTEIQIVHYARLILIPNSTGEGINSIMLITTFDGAMNPYLSTFWNSGPGFKGLLNAIAAIAVTHPPLPIVSLSVFENFINSNNLSQPTDLYQAYTYTVAQITED</sequence>
<dbReference type="OrthoDB" id="981163at2"/>
<gene>
    <name evidence="1" type="ORF">LV89_03731</name>
</gene>
<evidence type="ECO:0000313" key="2">
    <source>
        <dbReference type="Proteomes" id="UP000245489"/>
    </source>
</evidence>
<dbReference type="EMBL" id="QGGO01000024">
    <property type="protein sequence ID" value="PWK21438.1"/>
    <property type="molecule type" value="Genomic_DNA"/>
</dbReference>
<dbReference type="RefSeq" id="WP_109744415.1">
    <property type="nucleotide sequence ID" value="NZ_QGGO01000024.1"/>
</dbReference>
<dbReference type="Proteomes" id="UP000245489">
    <property type="component" value="Unassembled WGS sequence"/>
</dbReference>
<protein>
    <submittedName>
        <fullName evidence="1">Uncharacterized protein</fullName>
    </submittedName>
</protein>
<organism evidence="1 2">
    <name type="scientific">Arcicella aurantiaca</name>
    <dbReference type="NCBI Taxonomy" id="591202"/>
    <lineage>
        <taxon>Bacteria</taxon>
        <taxon>Pseudomonadati</taxon>
        <taxon>Bacteroidota</taxon>
        <taxon>Cytophagia</taxon>
        <taxon>Cytophagales</taxon>
        <taxon>Flectobacillaceae</taxon>
        <taxon>Arcicella</taxon>
    </lineage>
</organism>
<reference evidence="1 2" key="1">
    <citation type="submission" date="2018-05" db="EMBL/GenBank/DDBJ databases">
        <title>Genomic Encyclopedia of Archaeal and Bacterial Type Strains, Phase II (KMG-II): from individual species to whole genera.</title>
        <authorList>
            <person name="Goeker M."/>
        </authorList>
    </citation>
    <scope>NUCLEOTIDE SEQUENCE [LARGE SCALE GENOMIC DNA]</scope>
    <source>
        <strain evidence="1 2">DSM 22214</strain>
    </source>
</reference>